<evidence type="ECO:0000256" key="3">
    <source>
        <dbReference type="ARBA" id="ARBA00020902"/>
    </source>
</evidence>
<keyword evidence="4 10" id="KW-0444">Lipid biosynthesis</keyword>
<dbReference type="EMBL" id="OBDZ01000008">
    <property type="protein sequence ID" value="SNY24340.1"/>
    <property type="molecule type" value="Genomic_DNA"/>
</dbReference>
<dbReference type="Gene3D" id="3.40.50.2000">
    <property type="entry name" value="Glycogen Phosphorylase B"/>
    <property type="match status" value="2"/>
</dbReference>
<evidence type="ECO:0000256" key="4">
    <source>
        <dbReference type="ARBA" id="ARBA00022516"/>
    </source>
</evidence>
<dbReference type="OrthoDB" id="9801642at2"/>
<dbReference type="GO" id="GO:0016020">
    <property type="term" value="C:membrane"/>
    <property type="evidence" value="ECO:0007669"/>
    <property type="project" value="GOC"/>
</dbReference>
<dbReference type="GO" id="GO:0009245">
    <property type="term" value="P:lipid A biosynthetic process"/>
    <property type="evidence" value="ECO:0007669"/>
    <property type="project" value="UniProtKB-UniRule"/>
</dbReference>
<evidence type="ECO:0000313" key="11">
    <source>
        <dbReference type="EMBL" id="SNY24340.1"/>
    </source>
</evidence>
<proteinExistence type="inferred from homology"/>
<keyword evidence="12" id="KW-1185">Reference proteome</keyword>
<dbReference type="GO" id="GO:0005543">
    <property type="term" value="F:phospholipid binding"/>
    <property type="evidence" value="ECO:0007669"/>
    <property type="project" value="TreeGrafter"/>
</dbReference>
<comment type="pathway">
    <text evidence="10">Bacterial outer membrane biogenesis; LPS lipid A biosynthesis.</text>
</comment>
<dbReference type="UniPathway" id="UPA00973"/>
<gene>
    <name evidence="10" type="primary">lpxB</name>
    <name evidence="11" type="ORF">SAMN06265827_10891</name>
</gene>
<dbReference type="HAMAP" id="MF_00392">
    <property type="entry name" value="LpxB"/>
    <property type="match status" value="1"/>
</dbReference>
<accession>A0A285GL38</accession>
<dbReference type="Proteomes" id="UP000219573">
    <property type="component" value="Unassembled WGS sequence"/>
</dbReference>
<keyword evidence="6 10" id="KW-0328">Glycosyltransferase</keyword>
<sequence>MPKIMVIAGEVSGDMHAAKVIKEMKKLHSNLEFIGIGGRRMESEGVELIYDPTKLSTIGFIEAIKHLKLAYKILNKLDKAMKEEKPDVILLVDYSGFNMKVAKIAHKHRIPAVNYFAPSAWVWGKGRAKTMAKRQVKIASVFPMEEKVYRQAGADVEFVGHPILDLVEPELSKDKFQESYDINSDNRIIGLLPGSRQQEIEGLLTPMLEAAQEIKKSYENIQFLLPLADSISREDIKERIESYNLDINLIAGHSYEVMEIADLLLVASGTATLEATCFQTPMVIVYKTSKTTYWLGKLLVKLPYIGLPNIIAEDEIVPELLQDEVTGQRIAKEAIAILNSPKRVERIKAELRDVVVKLGESGATKRVASLVLSTGGII</sequence>
<evidence type="ECO:0000256" key="10">
    <source>
        <dbReference type="HAMAP-Rule" id="MF_00392"/>
    </source>
</evidence>
<dbReference type="NCBIfam" id="TIGR00215">
    <property type="entry name" value="lpxB"/>
    <property type="match status" value="1"/>
</dbReference>
<evidence type="ECO:0000256" key="8">
    <source>
        <dbReference type="ARBA" id="ARBA00023098"/>
    </source>
</evidence>
<dbReference type="PANTHER" id="PTHR30372:SF4">
    <property type="entry name" value="LIPID-A-DISACCHARIDE SYNTHASE, MITOCHONDRIAL-RELATED"/>
    <property type="match status" value="1"/>
</dbReference>
<dbReference type="GO" id="GO:0008915">
    <property type="term" value="F:lipid-A-disaccharide synthase activity"/>
    <property type="evidence" value="ECO:0007669"/>
    <property type="project" value="UniProtKB-UniRule"/>
</dbReference>
<organism evidence="11 12">
    <name type="scientific">Orenia metallireducens</name>
    <dbReference type="NCBI Taxonomy" id="1413210"/>
    <lineage>
        <taxon>Bacteria</taxon>
        <taxon>Bacillati</taxon>
        <taxon>Bacillota</taxon>
        <taxon>Clostridia</taxon>
        <taxon>Halanaerobiales</taxon>
        <taxon>Halobacteroidaceae</taxon>
        <taxon>Orenia</taxon>
    </lineage>
</organism>
<dbReference type="SUPFAM" id="SSF53756">
    <property type="entry name" value="UDP-Glycosyltransferase/glycogen phosphorylase"/>
    <property type="match status" value="1"/>
</dbReference>
<dbReference type="STRING" id="1413210.U472_14880"/>
<keyword evidence="5 10" id="KW-0441">Lipid A biosynthesis</keyword>
<reference evidence="12" key="1">
    <citation type="submission" date="2017-09" db="EMBL/GenBank/DDBJ databases">
        <authorList>
            <person name="Varghese N."/>
            <person name="Submissions S."/>
        </authorList>
    </citation>
    <scope>NUCLEOTIDE SEQUENCE [LARGE SCALE GENOMIC DNA]</scope>
    <source>
        <strain evidence="12">MSL47</strain>
    </source>
</reference>
<evidence type="ECO:0000256" key="1">
    <source>
        <dbReference type="ARBA" id="ARBA00002056"/>
    </source>
</evidence>
<comment type="similarity">
    <text evidence="10">Belongs to the LpxB family.</text>
</comment>
<evidence type="ECO:0000256" key="6">
    <source>
        <dbReference type="ARBA" id="ARBA00022676"/>
    </source>
</evidence>
<dbReference type="AlphaFoldDB" id="A0A285GL38"/>
<dbReference type="PANTHER" id="PTHR30372">
    <property type="entry name" value="LIPID-A-DISACCHARIDE SYNTHASE"/>
    <property type="match status" value="1"/>
</dbReference>
<dbReference type="RefSeq" id="WP_097017418.1">
    <property type="nucleotide sequence ID" value="NZ_OBDZ01000008.1"/>
</dbReference>
<comment type="catalytic activity">
    <reaction evidence="9 10">
        <text>a lipid X + a UDP-2-N,3-O-bis[(3R)-3-hydroxyacyl]-alpha-D-glucosamine = a lipid A disaccharide + UDP + H(+)</text>
        <dbReference type="Rhea" id="RHEA:67828"/>
        <dbReference type="ChEBI" id="CHEBI:15378"/>
        <dbReference type="ChEBI" id="CHEBI:58223"/>
        <dbReference type="ChEBI" id="CHEBI:137748"/>
        <dbReference type="ChEBI" id="CHEBI:176338"/>
        <dbReference type="ChEBI" id="CHEBI:176343"/>
        <dbReference type="EC" id="2.4.1.182"/>
    </reaction>
</comment>
<protein>
    <recommendedName>
        <fullName evidence="3 10">Lipid-A-disaccharide synthase</fullName>
        <ecNumber evidence="2 10">2.4.1.182</ecNumber>
    </recommendedName>
</protein>
<name>A0A285GL38_9FIRM</name>
<dbReference type="Pfam" id="PF02684">
    <property type="entry name" value="LpxB"/>
    <property type="match status" value="1"/>
</dbReference>
<evidence type="ECO:0000313" key="12">
    <source>
        <dbReference type="Proteomes" id="UP000219573"/>
    </source>
</evidence>
<dbReference type="InterPro" id="IPR003835">
    <property type="entry name" value="Glyco_trans_19"/>
</dbReference>
<evidence type="ECO:0000256" key="2">
    <source>
        <dbReference type="ARBA" id="ARBA00012687"/>
    </source>
</evidence>
<keyword evidence="8 10" id="KW-0443">Lipid metabolism</keyword>
<keyword evidence="7 10" id="KW-0808">Transferase</keyword>
<evidence type="ECO:0000256" key="9">
    <source>
        <dbReference type="ARBA" id="ARBA00048975"/>
    </source>
</evidence>
<dbReference type="EC" id="2.4.1.182" evidence="2 10"/>
<evidence type="ECO:0000256" key="5">
    <source>
        <dbReference type="ARBA" id="ARBA00022556"/>
    </source>
</evidence>
<evidence type="ECO:0000256" key="7">
    <source>
        <dbReference type="ARBA" id="ARBA00022679"/>
    </source>
</evidence>
<comment type="function">
    <text evidence="1 10">Condensation of UDP-2,3-diacylglucosamine and 2,3-diacylglucosamine-1-phosphate to form lipid A disaccharide, a precursor of lipid A, a phosphorylated glycolipid that anchors the lipopolysaccharide to the outer membrane of the cell.</text>
</comment>